<dbReference type="eggNOG" id="ENOG5033AFR">
    <property type="taxonomic scope" value="Bacteria"/>
</dbReference>
<feature type="compositionally biased region" description="Pro residues" evidence="1">
    <location>
        <begin position="193"/>
        <end position="214"/>
    </location>
</feature>
<dbReference type="PATRIC" id="fig|706587.4.peg.3794"/>
<feature type="region of interest" description="Disordered" evidence="1">
    <location>
        <begin position="184"/>
        <end position="281"/>
    </location>
</feature>
<feature type="compositionally biased region" description="Low complexity" evidence="1">
    <location>
        <begin position="215"/>
        <end position="228"/>
    </location>
</feature>
<dbReference type="Proteomes" id="UP000006055">
    <property type="component" value="Chromosome"/>
</dbReference>
<sequence>MSPVRIGVFVKILVLLIVCAIPAVSGAQEFKVFTSEEYGFTMKYPASWLKVEPKGNYYVVFQAPDLTDNFRNRIHVAAHKPVKDNLDVFLKELRNGISDLQKGSGKKQEVKILDEGEFKSEVPGAYYFFIQAFDDKLRIWMDIVIVFYKHEQTLLRISCLAPSQSMEKVQPMFNEVLVSVKFTSQDSETSPAPTRPPATAPTPPPPPPSQPAPPRSQVTPTPAQPAQPGVTERVPEQPRYAPEPRSEQPAPRTTQPPMPPATGPRPLPRGPAREPETGIIN</sequence>
<dbReference type="AlphaFoldDB" id="I4C8U6"/>
<dbReference type="Gene3D" id="3.40.1000.10">
    <property type="entry name" value="Mog1/PsbP, alpha/beta/alpha sandwich"/>
    <property type="match status" value="1"/>
</dbReference>
<proteinExistence type="predicted"/>
<evidence type="ECO:0000313" key="3">
    <source>
        <dbReference type="Proteomes" id="UP000006055"/>
    </source>
</evidence>
<gene>
    <name evidence="2" type="ordered locus">Desti_3329</name>
</gene>
<keyword evidence="3" id="KW-1185">Reference proteome</keyword>
<dbReference type="RefSeq" id="WP_014811121.1">
    <property type="nucleotide sequence ID" value="NC_018025.1"/>
</dbReference>
<organism evidence="2 3">
    <name type="scientific">Desulfomonile tiedjei (strain ATCC 49306 / DSM 6799 / DCB-1)</name>
    <dbReference type="NCBI Taxonomy" id="706587"/>
    <lineage>
        <taxon>Bacteria</taxon>
        <taxon>Pseudomonadati</taxon>
        <taxon>Thermodesulfobacteriota</taxon>
        <taxon>Desulfomonilia</taxon>
        <taxon>Desulfomonilales</taxon>
        <taxon>Desulfomonilaceae</taxon>
        <taxon>Desulfomonile</taxon>
    </lineage>
</organism>
<evidence type="ECO:0008006" key="4">
    <source>
        <dbReference type="Google" id="ProtNLM"/>
    </source>
</evidence>
<feature type="compositionally biased region" description="Basic and acidic residues" evidence="1">
    <location>
        <begin position="271"/>
        <end position="281"/>
    </location>
</feature>
<evidence type="ECO:0000256" key="1">
    <source>
        <dbReference type="SAM" id="MobiDB-lite"/>
    </source>
</evidence>
<feature type="compositionally biased region" description="Pro residues" evidence="1">
    <location>
        <begin position="254"/>
        <end position="269"/>
    </location>
</feature>
<evidence type="ECO:0000313" key="2">
    <source>
        <dbReference type="EMBL" id="AFM25987.1"/>
    </source>
</evidence>
<dbReference type="STRING" id="706587.Desti_3329"/>
<dbReference type="KEGG" id="dti:Desti_3329"/>
<dbReference type="HOGENOM" id="CLU_989479_0_0_7"/>
<accession>I4C8U6</accession>
<dbReference type="EMBL" id="CP003360">
    <property type="protein sequence ID" value="AFM25987.1"/>
    <property type="molecule type" value="Genomic_DNA"/>
</dbReference>
<reference evidence="3" key="1">
    <citation type="submission" date="2012-06" db="EMBL/GenBank/DDBJ databases">
        <title>Complete sequence of chromosome of Desulfomonile tiedjei DSM 6799.</title>
        <authorList>
            <person name="Lucas S."/>
            <person name="Copeland A."/>
            <person name="Lapidus A."/>
            <person name="Glavina del Rio T."/>
            <person name="Dalin E."/>
            <person name="Tice H."/>
            <person name="Bruce D."/>
            <person name="Goodwin L."/>
            <person name="Pitluck S."/>
            <person name="Peters L."/>
            <person name="Ovchinnikova G."/>
            <person name="Zeytun A."/>
            <person name="Lu M."/>
            <person name="Kyrpides N."/>
            <person name="Mavromatis K."/>
            <person name="Ivanova N."/>
            <person name="Brettin T."/>
            <person name="Detter J.C."/>
            <person name="Han C."/>
            <person name="Larimer F."/>
            <person name="Land M."/>
            <person name="Hauser L."/>
            <person name="Markowitz V."/>
            <person name="Cheng J.-F."/>
            <person name="Hugenholtz P."/>
            <person name="Woyke T."/>
            <person name="Wu D."/>
            <person name="Spring S."/>
            <person name="Schroeder M."/>
            <person name="Brambilla E."/>
            <person name="Klenk H.-P."/>
            <person name="Eisen J.A."/>
        </authorList>
    </citation>
    <scope>NUCLEOTIDE SEQUENCE [LARGE SCALE GENOMIC DNA]</scope>
    <source>
        <strain evidence="3">ATCC 49306 / DSM 6799 / DCB-1</strain>
    </source>
</reference>
<name>I4C8U6_DESTA</name>
<protein>
    <recommendedName>
        <fullName evidence="4">PsbP C-terminal domain-containing protein</fullName>
    </recommendedName>
</protein>